<sequence length="88" mass="10035">MKTHLAKHPRNNDEPIACLHDVSYPEGYVPSARVSSSPITLEPAKAFPFTLDPFHFSRFFLIRVALQVEIEIYFAVRDLDRKMSTNGS</sequence>
<dbReference type="AlphaFoldDB" id="A0A7J6E6L0"/>
<evidence type="ECO:0000313" key="1">
    <source>
        <dbReference type="EMBL" id="KAF4353982.1"/>
    </source>
</evidence>
<proteinExistence type="predicted"/>
<reference evidence="1 2" key="1">
    <citation type="journal article" date="2020" name="bioRxiv">
        <title>Sequence and annotation of 42 cannabis genomes reveals extensive copy number variation in cannabinoid synthesis and pathogen resistance genes.</title>
        <authorList>
            <person name="Mckernan K.J."/>
            <person name="Helbert Y."/>
            <person name="Kane L.T."/>
            <person name="Ebling H."/>
            <person name="Zhang L."/>
            <person name="Liu B."/>
            <person name="Eaton Z."/>
            <person name="Mclaughlin S."/>
            <person name="Kingan S."/>
            <person name="Baybayan P."/>
            <person name="Concepcion G."/>
            <person name="Jordan M."/>
            <person name="Riva A."/>
            <person name="Barbazuk W."/>
            <person name="Harkins T."/>
        </authorList>
    </citation>
    <scope>NUCLEOTIDE SEQUENCE [LARGE SCALE GENOMIC DNA]</scope>
    <source>
        <strain evidence="2">cv. Jamaican Lion 4</strain>
        <tissue evidence="1">Leaf</tissue>
    </source>
</reference>
<comment type="caution">
    <text evidence="1">The sequence shown here is derived from an EMBL/GenBank/DDBJ whole genome shotgun (WGS) entry which is preliminary data.</text>
</comment>
<organism evidence="1 2">
    <name type="scientific">Cannabis sativa</name>
    <name type="common">Hemp</name>
    <name type="synonym">Marijuana</name>
    <dbReference type="NCBI Taxonomy" id="3483"/>
    <lineage>
        <taxon>Eukaryota</taxon>
        <taxon>Viridiplantae</taxon>
        <taxon>Streptophyta</taxon>
        <taxon>Embryophyta</taxon>
        <taxon>Tracheophyta</taxon>
        <taxon>Spermatophyta</taxon>
        <taxon>Magnoliopsida</taxon>
        <taxon>eudicotyledons</taxon>
        <taxon>Gunneridae</taxon>
        <taxon>Pentapetalae</taxon>
        <taxon>rosids</taxon>
        <taxon>fabids</taxon>
        <taxon>Rosales</taxon>
        <taxon>Cannabaceae</taxon>
        <taxon>Cannabis</taxon>
    </lineage>
</organism>
<dbReference type="Proteomes" id="UP000525078">
    <property type="component" value="Unassembled WGS sequence"/>
</dbReference>
<dbReference type="EMBL" id="JAATIP010000286">
    <property type="protein sequence ID" value="KAF4353982.1"/>
    <property type="molecule type" value="Genomic_DNA"/>
</dbReference>
<evidence type="ECO:0000313" key="2">
    <source>
        <dbReference type="Proteomes" id="UP000525078"/>
    </source>
</evidence>
<gene>
    <name evidence="1" type="ORF">F8388_011150</name>
</gene>
<accession>A0A7J6E6L0</accession>
<protein>
    <submittedName>
        <fullName evidence="1">Uncharacterized protein</fullName>
    </submittedName>
</protein>
<name>A0A7J6E6L0_CANSA</name>